<feature type="compositionally biased region" description="Low complexity" evidence="1">
    <location>
        <begin position="519"/>
        <end position="539"/>
    </location>
</feature>
<feature type="region of interest" description="Disordered" evidence="1">
    <location>
        <begin position="622"/>
        <end position="649"/>
    </location>
</feature>
<protein>
    <recommendedName>
        <fullName evidence="4">RGS domain-containing protein</fullName>
    </recommendedName>
</protein>
<dbReference type="Gene3D" id="1.10.167.10">
    <property type="entry name" value="Regulator of G-protein Signalling 4, domain 2"/>
    <property type="match status" value="1"/>
</dbReference>
<feature type="transmembrane region" description="Helical" evidence="2">
    <location>
        <begin position="20"/>
        <end position="42"/>
    </location>
</feature>
<dbReference type="EMBL" id="HBIV01028261">
    <property type="protein sequence ID" value="CAE0668595.1"/>
    <property type="molecule type" value="Transcribed_RNA"/>
</dbReference>
<feature type="transmembrane region" description="Helical" evidence="2">
    <location>
        <begin position="63"/>
        <end position="81"/>
    </location>
</feature>
<feature type="transmembrane region" description="Helical" evidence="2">
    <location>
        <begin position="227"/>
        <end position="248"/>
    </location>
</feature>
<feature type="compositionally biased region" description="Polar residues" evidence="1">
    <location>
        <begin position="639"/>
        <end position="649"/>
    </location>
</feature>
<gene>
    <name evidence="3" type="ORF">LGLO00237_LOCUS20220</name>
</gene>
<evidence type="ECO:0000313" key="3">
    <source>
        <dbReference type="EMBL" id="CAE0668595.1"/>
    </source>
</evidence>
<feature type="transmembrane region" description="Helical" evidence="2">
    <location>
        <begin position="93"/>
        <end position="111"/>
    </location>
</feature>
<feature type="region of interest" description="Disordered" evidence="1">
    <location>
        <begin position="487"/>
        <end position="567"/>
    </location>
</feature>
<proteinExistence type="predicted"/>
<accession>A0A7S3Z1D8</accession>
<dbReference type="InterPro" id="IPR036305">
    <property type="entry name" value="RGS_sf"/>
</dbReference>
<feature type="transmembrane region" description="Helical" evidence="2">
    <location>
        <begin position="156"/>
        <end position="178"/>
    </location>
</feature>
<dbReference type="AlphaFoldDB" id="A0A7S3Z1D8"/>
<keyword evidence="2" id="KW-1133">Transmembrane helix</keyword>
<organism evidence="3">
    <name type="scientific">Lotharella globosa</name>
    <dbReference type="NCBI Taxonomy" id="91324"/>
    <lineage>
        <taxon>Eukaryota</taxon>
        <taxon>Sar</taxon>
        <taxon>Rhizaria</taxon>
        <taxon>Cercozoa</taxon>
        <taxon>Chlorarachniophyceae</taxon>
        <taxon>Lotharella</taxon>
    </lineage>
</organism>
<dbReference type="SUPFAM" id="SSF48097">
    <property type="entry name" value="Regulator of G-protein signaling, RGS"/>
    <property type="match status" value="1"/>
</dbReference>
<sequence length="727" mass="82203">MSDTGTGDHGKSDDPSQDVALAVHWGITVVLTLGFVAVSVYTQRKLLMLHRENASLQMLDHPHQVTALLSFILLWSIPPPVQFATPLSMPCSLYVLWTQLAGAGFVTLHAYRTLRFTYRMAQVQCCRAFVRSERREGWTQAEIDYQKFVKWIVRSLRGWTIPIIAACVMTFGLGILFIDPYARLQLTDKTSLCTLRTSTLLFVAWLLWLLPYFCFITKVRQVDPFRILVKLKVLTVAGFGMIVCYAIGDEFLRPLVGEAQWALITNKLWLILQLTTWYTESYLPLHLTQQRMQQSPKHVEHHLADTIANPVLLAKFEAHLVSEWSPESIQFYKAITFFQLEAEKALQSYFGFRDSKASAPEPIPRFGDTHESLGGVALDGVESKKLRNWQPSRGTALSSARTVHNFSENQTLQSKRTKEAWRNVLMLRMMALEIYETYVRTGAENEVNIPRRITNPLHKYFNTPEFRDLKREEEKFGQLGFWRRSSVHRKEKRTQANGSRHAEPNPITDGRAEVKQNGLAAQTQSQNSSQISSALSTNSPPILAGDRKSKLTKSLGPSSPWLVEAKEPSEEGIGRMMRLMKNCKLQGKNREFSKILTKMAANDCNVELKRCETRIKKMSRTKRNAALAEGVAGGAPARTTPQPRTSSTQNSRFFHDIINPTTNSDDNRDINSSIATAAIDSRPPADSALEDIATVFSAAKKAVFQLMENDTHRRFANKITREGVLPV</sequence>
<keyword evidence="2" id="KW-0472">Membrane</keyword>
<reference evidence="3" key="1">
    <citation type="submission" date="2021-01" db="EMBL/GenBank/DDBJ databases">
        <authorList>
            <person name="Corre E."/>
            <person name="Pelletier E."/>
            <person name="Niang G."/>
            <person name="Scheremetjew M."/>
            <person name="Finn R."/>
            <person name="Kale V."/>
            <person name="Holt S."/>
            <person name="Cochrane G."/>
            <person name="Meng A."/>
            <person name="Brown T."/>
            <person name="Cohen L."/>
        </authorList>
    </citation>
    <scope>NUCLEOTIDE SEQUENCE</scope>
    <source>
        <strain evidence="3">CCCM811</strain>
    </source>
</reference>
<name>A0A7S3Z1D8_9EUKA</name>
<evidence type="ECO:0008006" key="4">
    <source>
        <dbReference type="Google" id="ProtNLM"/>
    </source>
</evidence>
<keyword evidence="2" id="KW-0812">Transmembrane</keyword>
<dbReference type="InterPro" id="IPR044926">
    <property type="entry name" value="RGS_subdomain_2"/>
</dbReference>
<evidence type="ECO:0000256" key="1">
    <source>
        <dbReference type="SAM" id="MobiDB-lite"/>
    </source>
</evidence>
<feature type="transmembrane region" description="Helical" evidence="2">
    <location>
        <begin position="198"/>
        <end position="215"/>
    </location>
</feature>
<evidence type="ECO:0000256" key="2">
    <source>
        <dbReference type="SAM" id="Phobius"/>
    </source>
</evidence>